<dbReference type="Proteomes" id="UP000238362">
    <property type="component" value="Unassembled WGS sequence"/>
</dbReference>
<evidence type="ECO:0000313" key="2">
    <source>
        <dbReference type="EMBL" id="PRX50264.1"/>
    </source>
</evidence>
<reference evidence="2 3" key="1">
    <citation type="submission" date="2018-03" db="EMBL/GenBank/DDBJ databases">
        <title>Genomic Encyclopedia of Type Strains, Phase III (KMG-III): the genomes of soil and plant-associated and newly described type strains.</title>
        <authorList>
            <person name="Whitman W."/>
        </authorList>
    </citation>
    <scope>NUCLEOTIDE SEQUENCE [LARGE SCALE GENOMIC DNA]</scope>
    <source>
        <strain evidence="2 3">CGMCC 4.7125</strain>
    </source>
</reference>
<name>A0A2T0M0Y4_9PSEU</name>
<dbReference type="PANTHER" id="PTHR36221:SF1">
    <property type="entry name" value="DUF742 DOMAIN-CONTAINING PROTEIN"/>
    <property type="match status" value="1"/>
</dbReference>
<dbReference type="PANTHER" id="PTHR36221">
    <property type="entry name" value="DUF742 DOMAIN-CONTAINING PROTEIN"/>
    <property type="match status" value="1"/>
</dbReference>
<dbReference type="RefSeq" id="WP_106177671.1">
    <property type="nucleotide sequence ID" value="NZ_PVNH01000002.1"/>
</dbReference>
<sequence>MRIHGHDEPETSDEWVTLHQGTGREEFDAPERFDLHRLPRMVRTEPRTVRTEPVRTTPKRSLVRPYARTGGRTRPLQELTLESLVWTTEAGRRYQGAVSGDQRFICDLCVESRSIAEVAAYVHLPLGVVKVMVDDLASAGAVEIHNPGLLAADRSSIDFMSRILEGLRAL</sequence>
<comment type="caution">
    <text evidence="2">The sequence shown here is derived from an EMBL/GenBank/DDBJ whole genome shotgun (WGS) entry which is preliminary data.</text>
</comment>
<evidence type="ECO:0000256" key="1">
    <source>
        <dbReference type="SAM" id="MobiDB-lite"/>
    </source>
</evidence>
<accession>A0A2T0M0Y4</accession>
<dbReference type="InterPro" id="IPR007995">
    <property type="entry name" value="DUF742"/>
</dbReference>
<keyword evidence="3" id="KW-1185">Reference proteome</keyword>
<organism evidence="2 3">
    <name type="scientific">Prauserella shujinwangii</name>
    <dbReference type="NCBI Taxonomy" id="1453103"/>
    <lineage>
        <taxon>Bacteria</taxon>
        <taxon>Bacillati</taxon>
        <taxon>Actinomycetota</taxon>
        <taxon>Actinomycetes</taxon>
        <taxon>Pseudonocardiales</taxon>
        <taxon>Pseudonocardiaceae</taxon>
        <taxon>Prauserella</taxon>
    </lineage>
</organism>
<proteinExistence type="predicted"/>
<dbReference type="Pfam" id="PF05331">
    <property type="entry name" value="DUF742"/>
    <property type="match status" value="1"/>
</dbReference>
<protein>
    <submittedName>
        <fullName evidence="2">Uncharacterized protein DUF742</fullName>
    </submittedName>
</protein>
<feature type="region of interest" description="Disordered" evidence="1">
    <location>
        <begin position="1"/>
        <end position="21"/>
    </location>
</feature>
<dbReference type="AlphaFoldDB" id="A0A2T0M0Y4"/>
<dbReference type="EMBL" id="PVNH01000002">
    <property type="protein sequence ID" value="PRX50264.1"/>
    <property type="molecule type" value="Genomic_DNA"/>
</dbReference>
<evidence type="ECO:0000313" key="3">
    <source>
        <dbReference type="Proteomes" id="UP000238362"/>
    </source>
</evidence>
<gene>
    <name evidence="2" type="ORF">B0I33_102383</name>
</gene>
<dbReference type="OrthoDB" id="4244884at2"/>